<evidence type="ECO:0000256" key="3">
    <source>
        <dbReference type="ARBA" id="ARBA00022722"/>
    </source>
</evidence>
<dbReference type="GO" id="GO:0000967">
    <property type="term" value="P:rRNA 5'-end processing"/>
    <property type="evidence" value="ECO:0007669"/>
    <property type="project" value="UniProtKB-UniRule"/>
</dbReference>
<keyword evidence="3 5" id="KW-0540">Nuclease</keyword>
<evidence type="ECO:0000313" key="8">
    <source>
        <dbReference type="Proteomes" id="UP000218896"/>
    </source>
</evidence>
<dbReference type="OrthoDB" id="9796140at2"/>
<keyword evidence="8" id="KW-1185">Reference proteome</keyword>
<keyword evidence="4 5" id="KW-0378">Hydrolase</keyword>
<comment type="subcellular location">
    <subcellularLocation>
        <location evidence="5">Cytoplasm</location>
    </subcellularLocation>
</comment>
<evidence type="ECO:0000256" key="4">
    <source>
        <dbReference type="ARBA" id="ARBA00022801"/>
    </source>
</evidence>
<comment type="caution">
    <text evidence="7">The sequence shown here is derived from an EMBL/GenBank/DDBJ whole genome shotgun (WGS) entry which is preliminary data.</text>
</comment>
<name>A0A2A2FB80_9GAMM</name>
<gene>
    <name evidence="7" type="ORF">CK501_02775</name>
</gene>
<organism evidence="7 8">
    <name type="scientific">Halovibrio salipaludis</name>
    <dbReference type="NCBI Taxonomy" id="2032626"/>
    <lineage>
        <taxon>Bacteria</taxon>
        <taxon>Pseudomonadati</taxon>
        <taxon>Pseudomonadota</taxon>
        <taxon>Gammaproteobacteria</taxon>
        <taxon>Oceanospirillales</taxon>
        <taxon>Halomonadaceae</taxon>
        <taxon>Halovibrio</taxon>
    </lineage>
</organism>
<dbReference type="InterPro" id="IPR037027">
    <property type="entry name" value="YqgF/RNaseH-like_dom_sf"/>
</dbReference>
<keyword evidence="2 5" id="KW-0690">Ribosome biogenesis</keyword>
<dbReference type="CDD" id="cd16964">
    <property type="entry name" value="YqgF"/>
    <property type="match status" value="1"/>
</dbReference>
<dbReference type="SUPFAM" id="SSF53098">
    <property type="entry name" value="Ribonuclease H-like"/>
    <property type="match status" value="1"/>
</dbReference>
<dbReference type="RefSeq" id="WP_095616187.1">
    <property type="nucleotide sequence ID" value="NZ_NSKD01000001.1"/>
</dbReference>
<accession>A0A2A2FB80</accession>
<comment type="similarity">
    <text evidence="5">Belongs to the YqgF HJR family.</text>
</comment>
<dbReference type="NCBIfam" id="TIGR00250">
    <property type="entry name" value="RNAse_H_YqgF"/>
    <property type="match status" value="1"/>
</dbReference>
<evidence type="ECO:0000256" key="5">
    <source>
        <dbReference type="HAMAP-Rule" id="MF_00651"/>
    </source>
</evidence>
<comment type="function">
    <text evidence="5">Could be a nuclease involved in processing of the 5'-end of pre-16S rRNA.</text>
</comment>
<dbReference type="Gene3D" id="3.30.420.140">
    <property type="entry name" value="YqgF/RNase H-like domain"/>
    <property type="match status" value="1"/>
</dbReference>
<sequence length="141" mass="15922">MPESRSLMAFDFGEKWIGVAVGQEMLGYGSGKARLKARDGIPDWNQVAELVEDWQPDLFLVGLPLNMDGTETWLCHLARKFARRLEGRYHRPATMVDERLTTHEAKQESLAQGRVPDYADEGVDRRAAELILETWCASASD</sequence>
<dbReference type="GO" id="GO:0005829">
    <property type="term" value="C:cytosol"/>
    <property type="evidence" value="ECO:0007669"/>
    <property type="project" value="TreeGrafter"/>
</dbReference>
<dbReference type="Proteomes" id="UP000218896">
    <property type="component" value="Unassembled WGS sequence"/>
</dbReference>
<evidence type="ECO:0000259" key="6">
    <source>
        <dbReference type="SMART" id="SM00732"/>
    </source>
</evidence>
<dbReference type="InterPro" id="IPR012337">
    <property type="entry name" value="RNaseH-like_sf"/>
</dbReference>
<evidence type="ECO:0000256" key="2">
    <source>
        <dbReference type="ARBA" id="ARBA00022517"/>
    </source>
</evidence>
<feature type="domain" description="YqgF/RNase H-like" evidence="6">
    <location>
        <begin position="5"/>
        <end position="105"/>
    </location>
</feature>
<proteinExistence type="inferred from homology"/>
<dbReference type="InterPro" id="IPR006641">
    <property type="entry name" value="YqgF/RNaseH-like_dom"/>
</dbReference>
<dbReference type="GO" id="GO:0016788">
    <property type="term" value="F:hydrolase activity, acting on ester bonds"/>
    <property type="evidence" value="ECO:0007669"/>
    <property type="project" value="UniProtKB-UniRule"/>
</dbReference>
<evidence type="ECO:0000256" key="1">
    <source>
        <dbReference type="ARBA" id="ARBA00022490"/>
    </source>
</evidence>
<dbReference type="PANTHER" id="PTHR33317">
    <property type="entry name" value="POLYNUCLEOTIDYL TRANSFERASE, RIBONUCLEASE H-LIKE SUPERFAMILY PROTEIN"/>
    <property type="match status" value="1"/>
</dbReference>
<evidence type="ECO:0000313" key="7">
    <source>
        <dbReference type="EMBL" id="PAU82090.1"/>
    </source>
</evidence>
<reference evidence="7 8" key="1">
    <citation type="submission" date="2017-08" db="EMBL/GenBank/DDBJ databases">
        <title>Halovibrio sewagensis sp. nov., isolated from wastewater of high salinity.</title>
        <authorList>
            <person name="Dong X."/>
            <person name="Zhang G."/>
        </authorList>
    </citation>
    <scope>NUCLEOTIDE SEQUENCE [LARGE SCALE GENOMIC DNA]</scope>
    <source>
        <strain evidence="7 8">YL5-2</strain>
    </source>
</reference>
<dbReference type="GO" id="GO:0004518">
    <property type="term" value="F:nuclease activity"/>
    <property type="evidence" value="ECO:0007669"/>
    <property type="project" value="UniProtKB-KW"/>
</dbReference>
<dbReference type="EMBL" id="NSKD01000001">
    <property type="protein sequence ID" value="PAU82090.1"/>
    <property type="molecule type" value="Genomic_DNA"/>
</dbReference>
<dbReference type="AlphaFoldDB" id="A0A2A2FB80"/>
<dbReference type="PANTHER" id="PTHR33317:SF4">
    <property type="entry name" value="POLYNUCLEOTIDYL TRANSFERASE, RIBONUCLEASE H-LIKE SUPERFAMILY PROTEIN"/>
    <property type="match status" value="1"/>
</dbReference>
<dbReference type="EC" id="3.1.-.-" evidence="5"/>
<protein>
    <recommendedName>
        <fullName evidence="5">Putative pre-16S rRNA nuclease</fullName>
        <ecNumber evidence="5">3.1.-.-</ecNumber>
    </recommendedName>
</protein>
<dbReference type="HAMAP" id="MF_00651">
    <property type="entry name" value="Nuclease_YqgF"/>
    <property type="match status" value="1"/>
</dbReference>
<dbReference type="Pfam" id="PF03652">
    <property type="entry name" value="RuvX"/>
    <property type="match status" value="1"/>
</dbReference>
<dbReference type="SMART" id="SM00732">
    <property type="entry name" value="YqgFc"/>
    <property type="match status" value="1"/>
</dbReference>
<dbReference type="InterPro" id="IPR005227">
    <property type="entry name" value="YqgF"/>
</dbReference>
<keyword evidence="1 5" id="KW-0963">Cytoplasm</keyword>